<dbReference type="PANTHER" id="PTHR33116">
    <property type="entry name" value="REVERSE TRANSCRIPTASE ZINC-BINDING DOMAIN-CONTAINING PROTEIN-RELATED-RELATED"/>
    <property type="match status" value="1"/>
</dbReference>
<dbReference type="PANTHER" id="PTHR33116:SF80">
    <property type="entry name" value="REVERSE TRANSCRIPTASE ZINC-BINDING DOMAIN-CONTAINING PROTEIN"/>
    <property type="match status" value="1"/>
</dbReference>
<dbReference type="Proteomes" id="UP001454036">
    <property type="component" value="Unassembled WGS sequence"/>
</dbReference>
<gene>
    <name evidence="2" type="ORF">LIER_33580</name>
</gene>
<dbReference type="AlphaFoldDB" id="A0AAV3RYJ1"/>
<dbReference type="InterPro" id="IPR000477">
    <property type="entry name" value="RT_dom"/>
</dbReference>
<accession>A0AAV3RYJ1</accession>
<proteinExistence type="predicted"/>
<evidence type="ECO:0000313" key="2">
    <source>
        <dbReference type="EMBL" id="GAA0186292.1"/>
    </source>
</evidence>
<keyword evidence="3" id="KW-1185">Reference proteome</keyword>
<dbReference type="Pfam" id="PF00078">
    <property type="entry name" value="RVT_1"/>
    <property type="match status" value="1"/>
</dbReference>
<reference evidence="2 3" key="1">
    <citation type="submission" date="2024-01" db="EMBL/GenBank/DDBJ databases">
        <title>The complete chloroplast genome sequence of Lithospermum erythrorhizon: insights into the phylogenetic relationship among Boraginaceae species and the maternal lineages of purple gromwells.</title>
        <authorList>
            <person name="Okada T."/>
            <person name="Watanabe K."/>
        </authorList>
    </citation>
    <scope>NUCLEOTIDE SEQUENCE [LARGE SCALE GENOMIC DNA]</scope>
</reference>
<dbReference type="SUPFAM" id="SSF56672">
    <property type="entry name" value="DNA/RNA polymerases"/>
    <property type="match status" value="1"/>
</dbReference>
<keyword evidence="2" id="KW-0695">RNA-directed DNA polymerase</keyword>
<feature type="domain" description="Reverse transcriptase" evidence="1">
    <location>
        <begin position="87"/>
        <end position="205"/>
    </location>
</feature>
<dbReference type="GO" id="GO:0003964">
    <property type="term" value="F:RNA-directed DNA polymerase activity"/>
    <property type="evidence" value="ECO:0007669"/>
    <property type="project" value="UniProtKB-KW"/>
</dbReference>
<sequence length="494" mass="56828">MRRIIKCSCGPDISELKEVVLSMKANGTTGIDGFNNAQFYQSCWDIIEADLFDVISDFFTGGAIPKGATSTTITLIPKTKAPQCWGGFVQGRNVHHNILSAQEVVHAIDKKSRGGNTMVKLDISKAFDRLSWEFLQLILKRFGFSQDWIDRVATCINSCWFSIIFNGELAGYFQSKCGVRQGDPLSPSLFIIAEEYLIRGLDKIFSEYPGMYFNAAYEEIESLHSTLSGCLWQNMVGRVTQFTKGSLPFKYLGIPIYKGKKHIFLFDELVEKIRRKIGDWQVHKLSYAGRLTLIRDVLYAYPIYFMQSIQIPKFVLNRIEKLFNRFLWSASDHSNGIRWCSWNKVCMLFEEGGLSVRSLHDIQKVCSMKIWFQFWKQTSLWSSFRVSKYCKNSHPSIRSIPAGCSKIWRRMQNIRDEAEPHLHWQIGQGDCDFWLDNWLSKGRLLDGNAHREVGIAEIHKYCENGAWNIDLLKGLFPKIITDQIQVDINHDTAD</sequence>
<evidence type="ECO:0000313" key="3">
    <source>
        <dbReference type="Proteomes" id="UP001454036"/>
    </source>
</evidence>
<dbReference type="EMBL" id="BAABME010013549">
    <property type="protein sequence ID" value="GAA0186292.1"/>
    <property type="molecule type" value="Genomic_DNA"/>
</dbReference>
<name>A0AAV3RYJ1_LITER</name>
<comment type="caution">
    <text evidence="2">The sequence shown here is derived from an EMBL/GenBank/DDBJ whole genome shotgun (WGS) entry which is preliminary data.</text>
</comment>
<evidence type="ECO:0000259" key="1">
    <source>
        <dbReference type="Pfam" id="PF00078"/>
    </source>
</evidence>
<dbReference type="InterPro" id="IPR043502">
    <property type="entry name" value="DNA/RNA_pol_sf"/>
</dbReference>
<protein>
    <submittedName>
        <fullName evidence="2">Reverse transcriptase</fullName>
    </submittedName>
</protein>
<keyword evidence="2" id="KW-0808">Transferase</keyword>
<organism evidence="2 3">
    <name type="scientific">Lithospermum erythrorhizon</name>
    <name type="common">Purple gromwell</name>
    <name type="synonym">Lithospermum officinale var. erythrorhizon</name>
    <dbReference type="NCBI Taxonomy" id="34254"/>
    <lineage>
        <taxon>Eukaryota</taxon>
        <taxon>Viridiplantae</taxon>
        <taxon>Streptophyta</taxon>
        <taxon>Embryophyta</taxon>
        <taxon>Tracheophyta</taxon>
        <taxon>Spermatophyta</taxon>
        <taxon>Magnoliopsida</taxon>
        <taxon>eudicotyledons</taxon>
        <taxon>Gunneridae</taxon>
        <taxon>Pentapetalae</taxon>
        <taxon>asterids</taxon>
        <taxon>lamiids</taxon>
        <taxon>Boraginales</taxon>
        <taxon>Boraginaceae</taxon>
        <taxon>Boraginoideae</taxon>
        <taxon>Lithospermeae</taxon>
        <taxon>Lithospermum</taxon>
    </lineage>
</organism>
<keyword evidence="2" id="KW-0548">Nucleotidyltransferase</keyword>